<keyword evidence="2" id="KW-0472">Membrane</keyword>
<feature type="compositionally biased region" description="Polar residues" evidence="1">
    <location>
        <begin position="333"/>
        <end position="365"/>
    </location>
</feature>
<sequence length="795" mass="87874">MDGNTTEAERWLTIAEKLLASRDLHGARTLAIRARELAPVPADQILAVTDTLMAAQSNPQDWYGILQLVPLTQSMEVVAGQYRKLAMFLNYGKNGLSFADQAFRLVSEAWNVLSNPSKKAIYDNELRFLQFGPVSQFGQQYHHHQQQQQHQQQPQLQQPQTQALFMQPPPPPKETQTLFMQQPPSAPPKETQTLFMQPPAPPPPKETQTLFMQPPAPSPPKETQTLFMQPPAPPPPKETQTQTLFMQSPPKETQTQVTQPLFAIRSPTNNNKDGNAALEGGGQLGLNNNPPEPTRPAESTWARQMNQTGLAGPSQINQSGSVSSSHISRPEPTRTSQVNRPEPTQSSQVNQPEPTRTSQVNQIGVASSRELNRTESIRTVEINQTAPPPPPPAENTRTYPNGVTGKTDSTRPSQATESEGPTFWTACPYCYVLYEYPRVYEDCTLRCQTKSCRRAYHAVVIQSPPVNGKDTHFYCWGFFPIGISRNGKNKGGNFPGWSPISNMFACPIDKIAGKQKTATKPAPRVYYDDNDAYVEILDSSGPSDEDDDDDEWQKDERKKKKAKSAKGKGSAGRKPKKPQSERVNKGSNEQVSDNHSGNLNGAPIAPEGKPTAESSRRGVANSGRKQMVRGAKNLGKLDLNVEFSNEVEEPVPRRSEGNHAGYGEEDNMEGNGFFEGLDEFLSSLPILSAVGDDKFRAACLFLVNFPVWEDRLKAWYITIRHFGLKIEYPPTLCSVCNDLSAGLSSERMNHIRFAGMLVIVAISLPCQCLRLPVFVVCVDGFGVVLVPIVLTSGTM</sequence>
<dbReference type="PROSITE" id="PS00636">
    <property type="entry name" value="DNAJ_1"/>
    <property type="match status" value="1"/>
</dbReference>
<feature type="region of interest" description="Disordered" evidence="1">
    <location>
        <begin position="139"/>
        <end position="418"/>
    </location>
</feature>
<dbReference type="SUPFAM" id="SSF46565">
    <property type="entry name" value="Chaperone J-domain"/>
    <property type="match status" value="1"/>
</dbReference>
<evidence type="ECO:0000256" key="1">
    <source>
        <dbReference type="SAM" id="MobiDB-lite"/>
    </source>
</evidence>
<reference evidence="4 5" key="1">
    <citation type="journal article" date="2019" name="Genome Biol. Evol.">
        <title>Insights into the evolution of the New World diploid cottons (Gossypium, subgenus Houzingenia) based on genome sequencing.</title>
        <authorList>
            <person name="Grover C.E."/>
            <person name="Arick M.A. 2nd"/>
            <person name="Thrash A."/>
            <person name="Conover J.L."/>
            <person name="Sanders W.S."/>
            <person name="Peterson D.G."/>
            <person name="Frelichowski J.E."/>
            <person name="Scheffler J.A."/>
            <person name="Scheffler B.E."/>
            <person name="Wendel J.F."/>
        </authorList>
    </citation>
    <scope>NUCLEOTIDE SEQUENCE [LARGE SCALE GENOMIC DNA]</scope>
    <source>
        <strain evidence="4">8</strain>
        <tissue evidence="4">Leaf</tissue>
    </source>
</reference>
<keyword evidence="2" id="KW-1133">Transmembrane helix</keyword>
<feature type="compositionally biased region" description="Polar residues" evidence="1">
    <location>
        <begin position="174"/>
        <end position="183"/>
    </location>
</feature>
<dbReference type="InterPro" id="IPR001623">
    <property type="entry name" value="DnaJ_domain"/>
</dbReference>
<feature type="compositionally biased region" description="Low complexity" evidence="1">
    <location>
        <begin position="146"/>
        <end position="162"/>
    </location>
</feature>
<dbReference type="Pfam" id="PF00226">
    <property type="entry name" value="DnaJ"/>
    <property type="match status" value="1"/>
</dbReference>
<feature type="compositionally biased region" description="Polar residues" evidence="1">
    <location>
        <begin position="585"/>
        <end position="599"/>
    </location>
</feature>
<evidence type="ECO:0000256" key="2">
    <source>
        <dbReference type="SAM" id="Phobius"/>
    </source>
</evidence>
<proteinExistence type="predicted"/>
<dbReference type="EMBL" id="JABEZZ010000012">
    <property type="protein sequence ID" value="MBA0601637.1"/>
    <property type="molecule type" value="Genomic_DNA"/>
</dbReference>
<protein>
    <recommendedName>
        <fullName evidence="3">J domain-containing protein</fullName>
    </recommendedName>
</protein>
<organism evidence="4 5">
    <name type="scientific">Gossypium raimondii</name>
    <name type="common">Peruvian cotton</name>
    <name type="synonym">Gossypium klotzschianum subsp. raimondii</name>
    <dbReference type="NCBI Taxonomy" id="29730"/>
    <lineage>
        <taxon>Eukaryota</taxon>
        <taxon>Viridiplantae</taxon>
        <taxon>Streptophyta</taxon>
        <taxon>Embryophyta</taxon>
        <taxon>Tracheophyta</taxon>
        <taxon>Spermatophyta</taxon>
        <taxon>Magnoliopsida</taxon>
        <taxon>eudicotyledons</taxon>
        <taxon>Gunneridae</taxon>
        <taxon>Pentapetalae</taxon>
        <taxon>rosids</taxon>
        <taxon>malvids</taxon>
        <taxon>Malvales</taxon>
        <taxon>Malvaceae</taxon>
        <taxon>Malvoideae</taxon>
        <taxon>Gossypium</taxon>
    </lineage>
</organism>
<dbReference type="InterPro" id="IPR018253">
    <property type="entry name" value="DnaJ_domain_CS"/>
</dbReference>
<feature type="region of interest" description="Disordered" evidence="1">
    <location>
        <begin position="536"/>
        <end position="631"/>
    </location>
</feature>
<feature type="compositionally biased region" description="Basic residues" evidence="1">
    <location>
        <begin position="557"/>
        <end position="577"/>
    </location>
</feature>
<feature type="transmembrane region" description="Helical" evidence="2">
    <location>
        <begin position="771"/>
        <end position="790"/>
    </location>
</feature>
<evidence type="ECO:0000313" key="4">
    <source>
        <dbReference type="EMBL" id="MBA0601637.1"/>
    </source>
</evidence>
<feature type="non-terminal residue" evidence="4">
    <location>
        <position position="1"/>
    </location>
</feature>
<gene>
    <name evidence="4" type="ORF">Gorai_004809</name>
</gene>
<dbReference type="Gene3D" id="1.10.287.110">
    <property type="entry name" value="DnaJ domain"/>
    <property type="match status" value="1"/>
</dbReference>
<feature type="compositionally biased region" description="Low complexity" evidence="1">
    <location>
        <begin position="314"/>
        <end position="327"/>
    </location>
</feature>
<evidence type="ECO:0000313" key="5">
    <source>
        <dbReference type="Proteomes" id="UP000593578"/>
    </source>
</evidence>
<dbReference type="PANTHER" id="PTHR45496">
    <property type="entry name" value="CHAPERONE DNAJ-DOMAIN SUPERFAMILY PROTEIN"/>
    <property type="match status" value="1"/>
</dbReference>
<dbReference type="PROSITE" id="PS50076">
    <property type="entry name" value="DNAJ_2"/>
    <property type="match status" value="1"/>
</dbReference>
<dbReference type="InterPro" id="IPR036869">
    <property type="entry name" value="J_dom_sf"/>
</dbReference>
<feature type="compositionally biased region" description="Polar residues" evidence="1">
    <location>
        <begin position="238"/>
        <end position="259"/>
    </location>
</feature>
<dbReference type="Proteomes" id="UP000593578">
    <property type="component" value="Unassembled WGS sequence"/>
</dbReference>
<dbReference type="InterPro" id="IPR053052">
    <property type="entry name" value="Imprinting_Balance_Reg"/>
</dbReference>
<comment type="caution">
    <text evidence="4">The sequence shown here is derived from an EMBL/GenBank/DDBJ whole genome shotgun (WGS) entry which is preliminary data.</text>
</comment>
<feature type="compositionally biased region" description="Acidic residues" evidence="1">
    <location>
        <begin position="543"/>
        <end position="553"/>
    </location>
</feature>
<accession>A0A7J8QJ90</accession>
<dbReference type="AlphaFoldDB" id="A0A7J8QJ90"/>
<feature type="compositionally biased region" description="Polar residues" evidence="1">
    <location>
        <begin position="395"/>
        <end position="418"/>
    </location>
</feature>
<dbReference type="CDD" id="cd06257">
    <property type="entry name" value="DnaJ"/>
    <property type="match status" value="1"/>
</dbReference>
<feature type="domain" description="J" evidence="3">
    <location>
        <begin position="61"/>
        <end position="126"/>
    </location>
</feature>
<name>A0A7J8QJ90_GOSRA</name>
<evidence type="ECO:0000259" key="3">
    <source>
        <dbReference type="PROSITE" id="PS50076"/>
    </source>
</evidence>
<dbReference type="PANTHER" id="PTHR45496:SF19">
    <property type="entry name" value="J DOMAIN-CONTAINING PROTEIN"/>
    <property type="match status" value="1"/>
</dbReference>
<keyword evidence="2" id="KW-0812">Transmembrane</keyword>